<gene>
    <name evidence="1" type="ORF">EZS27_015614</name>
</gene>
<dbReference type="EMBL" id="SNRY01000815">
    <property type="protein sequence ID" value="KAA6336228.1"/>
    <property type="molecule type" value="Genomic_DNA"/>
</dbReference>
<dbReference type="AlphaFoldDB" id="A0A5J4RRE5"/>
<name>A0A5J4RRE5_9ZZZZ</name>
<dbReference type="InterPro" id="IPR046558">
    <property type="entry name" value="DUF6712"/>
</dbReference>
<sequence>MIFSKEKWNESGEIKQYIAVSKAISFEKMESPLRNAFDLFLVSLLGESMTNRLQEIYDSENRSEREEKLLFLAQRANANLAFWYEFDEINLRITDSGFQRQDTESFKSLFKYQEDHLKQNFKNTGFNALDNLLAFLEKETEVFPEYLQSPAYILFKESIVRNTEEVNGTYFINNSRIVFLRLRTHFDFAEKTFLCPALGDKLYEELKRRLREGVEDEIQRAKTEELRIRSGRVIIMEAVRRLLMETGSLTDRGLYFTSIHSGAQTDENEAPVEIERLSSQVRGAETDREVYLTSLMKYVRQAFADWYEGNPQKVFDRNNDHKRTFWA</sequence>
<reference evidence="1" key="1">
    <citation type="submission" date="2019-03" db="EMBL/GenBank/DDBJ databases">
        <title>Single cell metagenomics reveals metabolic interactions within the superorganism composed of flagellate Streblomastix strix and complex community of Bacteroidetes bacteria on its surface.</title>
        <authorList>
            <person name="Treitli S.C."/>
            <person name="Kolisko M."/>
            <person name="Husnik F."/>
            <person name="Keeling P."/>
            <person name="Hampl V."/>
        </authorList>
    </citation>
    <scope>NUCLEOTIDE SEQUENCE</scope>
    <source>
        <strain evidence="1">STM</strain>
    </source>
</reference>
<organism evidence="1">
    <name type="scientific">termite gut metagenome</name>
    <dbReference type="NCBI Taxonomy" id="433724"/>
    <lineage>
        <taxon>unclassified sequences</taxon>
        <taxon>metagenomes</taxon>
        <taxon>organismal metagenomes</taxon>
    </lineage>
</organism>
<protein>
    <submittedName>
        <fullName evidence="1">Uncharacterized protein</fullName>
    </submittedName>
</protein>
<proteinExistence type="predicted"/>
<comment type="caution">
    <text evidence="1">The sequence shown here is derived from an EMBL/GenBank/DDBJ whole genome shotgun (WGS) entry which is preliminary data.</text>
</comment>
<accession>A0A5J4RRE5</accession>
<evidence type="ECO:0000313" key="1">
    <source>
        <dbReference type="EMBL" id="KAA6336228.1"/>
    </source>
</evidence>
<dbReference type="Pfam" id="PF20459">
    <property type="entry name" value="DUF6712"/>
    <property type="match status" value="2"/>
</dbReference>